<feature type="chain" id="PRO_5005892965" evidence="1">
    <location>
        <begin position="18"/>
        <end position="60"/>
    </location>
</feature>
<keyword evidence="2" id="KW-1185">Reference proteome</keyword>
<evidence type="ECO:0000313" key="2">
    <source>
        <dbReference type="Proteomes" id="UP000046393"/>
    </source>
</evidence>
<feature type="signal peptide" evidence="1">
    <location>
        <begin position="1"/>
        <end position="17"/>
    </location>
</feature>
<proteinExistence type="predicted"/>
<sequence length="60" mass="6720">MTVLFTVMKSFWRLLEASGEVSIGDCSNKLYSYMAGASEMAVDRDRENEGYTFSPNSRVA</sequence>
<dbReference type="WBParaSite" id="SMUV_0000195901-mRNA-1">
    <property type="protein sequence ID" value="SMUV_0000195901-mRNA-1"/>
    <property type="gene ID" value="SMUV_0000195901"/>
</dbReference>
<dbReference type="AlphaFoldDB" id="A0A0N5ACS9"/>
<accession>A0A0N5ACS9</accession>
<dbReference type="Proteomes" id="UP000046393">
    <property type="component" value="Unplaced"/>
</dbReference>
<name>A0A0N5ACS9_9BILA</name>
<evidence type="ECO:0000256" key="1">
    <source>
        <dbReference type="SAM" id="SignalP"/>
    </source>
</evidence>
<protein>
    <submittedName>
        <fullName evidence="3">Uncharacterized protein</fullName>
    </submittedName>
</protein>
<evidence type="ECO:0000313" key="3">
    <source>
        <dbReference type="WBParaSite" id="SMUV_0000195901-mRNA-1"/>
    </source>
</evidence>
<keyword evidence="1" id="KW-0732">Signal</keyword>
<reference evidence="3" key="1">
    <citation type="submission" date="2017-02" db="UniProtKB">
        <authorList>
            <consortium name="WormBaseParasite"/>
        </authorList>
    </citation>
    <scope>IDENTIFICATION</scope>
</reference>
<organism evidence="2 3">
    <name type="scientific">Syphacia muris</name>
    <dbReference type="NCBI Taxonomy" id="451379"/>
    <lineage>
        <taxon>Eukaryota</taxon>
        <taxon>Metazoa</taxon>
        <taxon>Ecdysozoa</taxon>
        <taxon>Nematoda</taxon>
        <taxon>Chromadorea</taxon>
        <taxon>Rhabditida</taxon>
        <taxon>Spirurina</taxon>
        <taxon>Oxyuridomorpha</taxon>
        <taxon>Oxyuroidea</taxon>
        <taxon>Oxyuridae</taxon>
        <taxon>Syphacia</taxon>
    </lineage>
</organism>